<dbReference type="HOGENOM" id="CLU_3309135_0_0_9"/>
<evidence type="ECO:0000313" key="1">
    <source>
        <dbReference type="EMBL" id="EFM84138.1"/>
    </source>
</evidence>
<evidence type="ECO:0000313" key="2">
    <source>
        <dbReference type="Proteomes" id="UP000004846"/>
    </source>
</evidence>
<dbReference type="AlphaFoldDB" id="A0A125WA92"/>
<sequence>MYKNLLCYDVVYHIIEYVKGKVVELKKYNFFKKIFKSQK</sequence>
<organism evidence="1 2">
    <name type="scientific">Enterococcus faecalis TX4248</name>
    <dbReference type="NCBI Taxonomy" id="749495"/>
    <lineage>
        <taxon>Bacteria</taxon>
        <taxon>Bacillati</taxon>
        <taxon>Bacillota</taxon>
        <taxon>Bacilli</taxon>
        <taxon>Lactobacillales</taxon>
        <taxon>Enterococcaceae</taxon>
        <taxon>Enterococcus</taxon>
    </lineage>
</organism>
<accession>A0A125WA92</accession>
<name>A0A125WA92_ENTFL</name>
<protein>
    <submittedName>
        <fullName evidence="1">Uncharacterized protein</fullName>
    </submittedName>
</protein>
<gene>
    <name evidence="1" type="ORF">HMPREF9498_00113</name>
</gene>
<dbReference type="EMBL" id="AEBR01000005">
    <property type="protein sequence ID" value="EFM84138.1"/>
    <property type="molecule type" value="Genomic_DNA"/>
</dbReference>
<proteinExistence type="predicted"/>
<reference evidence="2" key="1">
    <citation type="submission" date="2010-07" db="EMBL/GenBank/DDBJ databases">
        <authorList>
            <person name="Weinstock G."/>
            <person name="Sodergren E."/>
            <person name="Clifton S."/>
            <person name="Fulton L."/>
            <person name="Fulton B."/>
            <person name="Courtney L."/>
            <person name="Fronick C."/>
            <person name="Harrison M."/>
            <person name="Strong C."/>
            <person name="Farmer C."/>
            <person name="Delahaunty K."/>
            <person name="Markovic C."/>
            <person name="Hall O."/>
            <person name="Minx P."/>
            <person name="Tomlinson C."/>
            <person name="Mitreva M."/>
            <person name="Hou S."/>
            <person name="Chen J."/>
            <person name="Wollam A."/>
            <person name="Pepin K.H."/>
            <person name="Johnson M."/>
            <person name="Bhonagiri V."/>
            <person name="Zhang X."/>
            <person name="Suruliraj S."/>
            <person name="Warren W."/>
            <person name="Chinwalla A."/>
            <person name="Mardis E.R."/>
            <person name="Wilson R.K."/>
        </authorList>
    </citation>
    <scope>NUCLEOTIDE SEQUENCE [LARGE SCALE GENOMIC DNA]</scope>
    <source>
        <strain evidence="2">TX4248</strain>
    </source>
</reference>
<dbReference type="Proteomes" id="UP000004846">
    <property type="component" value="Unassembled WGS sequence"/>
</dbReference>
<comment type="caution">
    <text evidence="1">The sequence shown here is derived from an EMBL/GenBank/DDBJ whole genome shotgun (WGS) entry which is preliminary data.</text>
</comment>